<evidence type="ECO:0000313" key="3">
    <source>
        <dbReference type="Proteomes" id="UP000612362"/>
    </source>
</evidence>
<dbReference type="SMART" id="SM00220">
    <property type="entry name" value="S_TKc"/>
    <property type="match status" value="1"/>
</dbReference>
<protein>
    <recommendedName>
        <fullName evidence="1">Protein kinase domain-containing protein</fullName>
    </recommendedName>
</protein>
<dbReference type="Gene3D" id="1.10.510.10">
    <property type="entry name" value="Transferase(Phosphotransferase) domain 1"/>
    <property type="match status" value="1"/>
</dbReference>
<name>A0A8J3MSF1_9CHLR</name>
<keyword evidence="3" id="KW-1185">Reference proteome</keyword>
<dbReference type="InterPro" id="IPR050167">
    <property type="entry name" value="Ser_Thr_protein_kinase"/>
</dbReference>
<dbReference type="RefSeq" id="WP_220196333.1">
    <property type="nucleotide sequence ID" value="NZ_BNJF01000002.1"/>
</dbReference>
<comment type="caution">
    <text evidence="2">The sequence shown here is derived from an EMBL/GenBank/DDBJ whole genome shotgun (WGS) entry which is preliminary data.</text>
</comment>
<dbReference type="Pfam" id="PF00069">
    <property type="entry name" value="Pkinase"/>
    <property type="match status" value="1"/>
</dbReference>
<evidence type="ECO:0000313" key="2">
    <source>
        <dbReference type="EMBL" id="GHO47007.1"/>
    </source>
</evidence>
<sequence length="514" mass="58665">MIQLKLTAGSKYIKRNEEQAIKDLQRLLSQENGYILPATFIGKQTMDREIDAILLLPDAIFLLDFKNWRGQRIEVEGSNGKVRRLIDGVWKDEHNTLPNYRYAAKELGGRLKKERNWLPVVPPVYAALVFTSIGLDSRPQVSYVGGDPQRPQPEGAAGACRLEQLPQLIAAFRAANPTKNIHLNAIQQAKVANILLSEVKVAAKSRQRSIEGYLLLNEHHNDAFLDCKIFLGEGEVFKDPVWIKEYGQVLASQDQRVKREQLILRHADVLTRFAHYKHIVEYRTVKSTDENLYVILARRSGAFLSELLSGELYRATSEEELKQIPFDLAARIHILGGLLNALEYLTQQSGFMKSAYRDLRPDSIFVQMSEAEPIAQLFNFDCTKIPGSGTRLHHLKKGKERDKMWDEYASPELIEYVEKEQSTPAAPVSFKGDVRSDIYSWGIIAWELLTGELPFKKSDDKLIDRRRPWPNELAPGLRLAESRLEPEAIRLIEACLLLDPIQRPDLATLRRYFP</sequence>
<dbReference type="Proteomes" id="UP000612362">
    <property type="component" value="Unassembled WGS sequence"/>
</dbReference>
<feature type="domain" description="Protein kinase" evidence="1">
    <location>
        <begin position="225"/>
        <end position="514"/>
    </location>
</feature>
<dbReference type="InterPro" id="IPR011528">
    <property type="entry name" value="NERD"/>
</dbReference>
<proteinExistence type="predicted"/>
<dbReference type="SUPFAM" id="SSF56112">
    <property type="entry name" value="Protein kinase-like (PK-like)"/>
    <property type="match status" value="1"/>
</dbReference>
<dbReference type="AlphaFoldDB" id="A0A8J3MSF1"/>
<dbReference type="EMBL" id="BNJF01000002">
    <property type="protein sequence ID" value="GHO47007.1"/>
    <property type="molecule type" value="Genomic_DNA"/>
</dbReference>
<gene>
    <name evidence="2" type="ORF">KSX_51700</name>
</gene>
<dbReference type="InterPro" id="IPR011009">
    <property type="entry name" value="Kinase-like_dom_sf"/>
</dbReference>
<accession>A0A8J3MSF1</accession>
<dbReference type="InterPro" id="IPR000719">
    <property type="entry name" value="Prot_kinase_dom"/>
</dbReference>
<dbReference type="GO" id="GO:0005524">
    <property type="term" value="F:ATP binding"/>
    <property type="evidence" value="ECO:0007669"/>
    <property type="project" value="InterPro"/>
</dbReference>
<dbReference type="GO" id="GO:0004672">
    <property type="term" value="F:protein kinase activity"/>
    <property type="evidence" value="ECO:0007669"/>
    <property type="project" value="InterPro"/>
</dbReference>
<evidence type="ECO:0000259" key="1">
    <source>
        <dbReference type="PROSITE" id="PS50011"/>
    </source>
</evidence>
<dbReference type="PROSITE" id="PS50011">
    <property type="entry name" value="PROTEIN_KINASE_DOM"/>
    <property type="match status" value="1"/>
</dbReference>
<dbReference type="Pfam" id="PF08378">
    <property type="entry name" value="NERD"/>
    <property type="match status" value="1"/>
</dbReference>
<organism evidence="2 3">
    <name type="scientific">Ktedonospora formicarum</name>
    <dbReference type="NCBI Taxonomy" id="2778364"/>
    <lineage>
        <taxon>Bacteria</taxon>
        <taxon>Bacillati</taxon>
        <taxon>Chloroflexota</taxon>
        <taxon>Ktedonobacteria</taxon>
        <taxon>Ktedonobacterales</taxon>
        <taxon>Ktedonobacteraceae</taxon>
        <taxon>Ktedonospora</taxon>
    </lineage>
</organism>
<reference evidence="2" key="1">
    <citation type="submission" date="2020-10" db="EMBL/GenBank/DDBJ databases">
        <title>Taxonomic study of unclassified bacteria belonging to the class Ktedonobacteria.</title>
        <authorList>
            <person name="Yabe S."/>
            <person name="Wang C.M."/>
            <person name="Zheng Y."/>
            <person name="Sakai Y."/>
            <person name="Cavaletti L."/>
            <person name="Monciardini P."/>
            <person name="Donadio S."/>
        </authorList>
    </citation>
    <scope>NUCLEOTIDE SEQUENCE</scope>
    <source>
        <strain evidence="2">SOSP1-1</strain>
    </source>
</reference>
<dbReference type="PANTHER" id="PTHR23257">
    <property type="entry name" value="SERINE-THREONINE PROTEIN KINASE"/>
    <property type="match status" value="1"/>
</dbReference>